<protein>
    <recommendedName>
        <fullName evidence="3">Carboxylesterase type B domain-containing protein</fullName>
    </recommendedName>
</protein>
<keyword evidence="5" id="KW-1185">Reference proteome</keyword>
<evidence type="ECO:0000256" key="2">
    <source>
        <dbReference type="ARBA" id="ARBA00023180"/>
    </source>
</evidence>
<keyword evidence="2" id="KW-0325">Glycoprotein</keyword>
<proteinExistence type="inferred from homology"/>
<comment type="similarity">
    <text evidence="1">Belongs to the type-B carboxylesterase/lipase family.</text>
</comment>
<organism evidence="4 5">
    <name type="scientific">Tenebrio molitor</name>
    <name type="common">Yellow mealworm beetle</name>
    <dbReference type="NCBI Taxonomy" id="7067"/>
    <lineage>
        <taxon>Eukaryota</taxon>
        <taxon>Metazoa</taxon>
        <taxon>Ecdysozoa</taxon>
        <taxon>Arthropoda</taxon>
        <taxon>Hexapoda</taxon>
        <taxon>Insecta</taxon>
        <taxon>Pterygota</taxon>
        <taxon>Neoptera</taxon>
        <taxon>Endopterygota</taxon>
        <taxon>Coleoptera</taxon>
        <taxon>Polyphaga</taxon>
        <taxon>Cucujiformia</taxon>
        <taxon>Tenebrionidae</taxon>
        <taxon>Tenebrio</taxon>
    </lineage>
</organism>
<dbReference type="Proteomes" id="UP000719412">
    <property type="component" value="Unassembled WGS sequence"/>
</dbReference>
<evidence type="ECO:0000313" key="4">
    <source>
        <dbReference type="EMBL" id="KAH0820989.1"/>
    </source>
</evidence>
<evidence type="ECO:0000259" key="3">
    <source>
        <dbReference type="Pfam" id="PF00135"/>
    </source>
</evidence>
<dbReference type="PANTHER" id="PTHR43903">
    <property type="entry name" value="NEUROLIGIN"/>
    <property type="match status" value="1"/>
</dbReference>
<evidence type="ECO:0000256" key="1">
    <source>
        <dbReference type="ARBA" id="ARBA00005964"/>
    </source>
</evidence>
<gene>
    <name evidence="4" type="ORF">GEV33_001802</name>
</gene>
<reference evidence="4" key="2">
    <citation type="submission" date="2021-08" db="EMBL/GenBank/DDBJ databases">
        <authorList>
            <person name="Eriksson T."/>
        </authorList>
    </citation>
    <scope>NUCLEOTIDE SEQUENCE</scope>
    <source>
        <strain evidence="4">Stoneville</strain>
        <tissue evidence="4">Whole head</tissue>
    </source>
</reference>
<dbReference type="SUPFAM" id="SSF53474">
    <property type="entry name" value="alpha/beta-Hydrolases"/>
    <property type="match status" value="1"/>
</dbReference>
<reference evidence="4" key="1">
    <citation type="journal article" date="2020" name="J Insects Food Feed">
        <title>The yellow mealworm (Tenebrio molitor) genome: a resource for the emerging insects as food and feed industry.</title>
        <authorList>
            <person name="Eriksson T."/>
            <person name="Andere A."/>
            <person name="Kelstrup H."/>
            <person name="Emery V."/>
            <person name="Picard C."/>
        </authorList>
    </citation>
    <scope>NUCLEOTIDE SEQUENCE</scope>
    <source>
        <strain evidence="4">Stoneville</strain>
        <tissue evidence="4">Whole head</tissue>
    </source>
</reference>
<evidence type="ECO:0000313" key="5">
    <source>
        <dbReference type="Proteomes" id="UP000719412"/>
    </source>
</evidence>
<dbReference type="InterPro" id="IPR029058">
    <property type="entry name" value="AB_hydrolase_fold"/>
</dbReference>
<sequence length="76" mass="8393">MEYINIQCKCKVRNNATGEEETNPLPCVVYVHGESYEWNSGNPYDGTVLASTGRVIVVTINFRLGVLGEGKFLPSL</sequence>
<dbReference type="EMBL" id="JABDTM020009827">
    <property type="protein sequence ID" value="KAH0820989.1"/>
    <property type="molecule type" value="Genomic_DNA"/>
</dbReference>
<feature type="domain" description="Carboxylesterase type B" evidence="3">
    <location>
        <begin position="19"/>
        <end position="68"/>
    </location>
</feature>
<dbReference type="Gene3D" id="3.40.50.1820">
    <property type="entry name" value="alpha/beta hydrolase"/>
    <property type="match status" value="1"/>
</dbReference>
<accession>A0A8J6LFK2</accession>
<dbReference type="InterPro" id="IPR051093">
    <property type="entry name" value="Neuroligin/BSAL"/>
</dbReference>
<dbReference type="InterPro" id="IPR002018">
    <property type="entry name" value="CarbesteraseB"/>
</dbReference>
<dbReference type="AlphaFoldDB" id="A0A8J6LFK2"/>
<dbReference type="Pfam" id="PF00135">
    <property type="entry name" value="COesterase"/>
    <property type="match status" value="1"/>
</dbReference>
<name>A0A8J6LFK2_TENMO</name>
<comment type="caution">
    <text evidence="4">The sequence shown here is derived from an EMBL/GenBank/DDBJ whole genome shotgun (WGS) entry which is preliminary data.</text>
</comment>